<organism evidence="3 4">
    <name type="scientific">Caulobacter mirabilis</name>
    <dbReference type="NCBI Taxonomy" id="69666"/>
    <lineage>
        <taxon>Bacteria</taxon>
        <taxon>Pseudomonadati</taxon>
        <taxon>Pseudomonadota</taxon>
        <taxon>Alphaproteobacteria</taxon>
        <taxon>Caulobacterales</taxon>
        <taxon>Caulobacteraceae</taxon>
        <taxon>Caulobacter</taxon>
    </lineage>
</organism>
<dbReference type="GO" id="GO:0016020">
    <property type="term" value="C:membrane"/>
    <property type="evidence" value="ECO:0007669"/>
    <property type="project" value="InterPro"/>
</dbReference>
<name>A0A2D2ASF9_9CAUL</name>
<evidence type="ECO:0000259" key="2">
    <source>
        <dbReference type="Pfam" id="PF01478"/>
    </source>
</evidence>
<evidence type="ECO:0000256" key="1">
    <source>
        <dbReference type="SAM" id="Phobius"/>
    </source>
</evidence>
<feature type="transmembrane region" description="Helical" evidence="1">
    <location>
        <begin position="33"/>
        <end position="51"/>
    </location>
</feature>
<feature type="transmembrane region" description="Helical" evidence="1">
    <location>
        <begin position="99"/>
        <end position="120"/>
    </location>
</feature>
<dbReference type="Proteomes" id="UP000228945">
    <property type="component" value="Chromosome"/>
</dbReference>
<gene>
    <name evidence="3" type="ORF">CSW64_00210</name>
</gene>
<dbReference type="GO" id="GO:0004190">
    <property type="term" value="F:aspartic-type endopeptidase activity"/>
    <property type="evidence" value="ECO:0007669"/>
    <property type="project" value="InterPro"/>
</dbReference>
<keyword evidence="1" id="KW-0812">Transmembrane</keyword>
<keyword evidence="4" id="KW-1185">Reference proteome</keyword>
<dbReference type="AlphaFoldDB" id="A0A2D2ASF9"/>
<feature type="domain" description="Prepilin type IV endopeptidase peptidase" evidence="2">
    <location>
        <begin position="12"/>
        <end position="115"/>
    </location>
</feature>
<dbReference type="RefSeq" id="WP_099620196.1">
    <property type="nucleotide sequence ID" value="NZ_CP024201.1"/>
</dbReference>
<accession>A0A2D2ASF9</accession>
<proteinExistence type="predicted"/>
<keyword evidence="1" id="KW-1133">Transmembrane helix</keyword>
<keyword evidence="1" id="KW-0472">Membrane</keyword>
<reference evidence="3 4" key="1">
    <citation type="submission" date="2017-10" db="EMBL/GenBank/DDBJ databases">
        <title>Genome sequence of Caulobacter mirabilis FWC38.</title>
        <authorList>
            <person name="Fiebig A."/>
            <person name="Crosson S."/>
        </authorList>
    </citation>
    <scope>NUCLEOTIDE SEQUENCE [LARGE SCALE GENOMIC DNA]</scope>
    <source>
        <strain evidence="3 4">FWC 38</strain>
    </source>
</reference>
<evidence type="ECO:0000313" key="4">
    <source>
        <dbReference type="Proteomes" id="UP000228945"/>
    </source>
</evidence>
<dbReference type="InterPro" id="IPR000045">
    <property type="entry name" value="Prepilin_IV_endopep_pep"/>
</dbReference>
<feature type="transmembrane region" description="Helical" evidence="1">
    <location>
        <begin position="58"/>
        <end position="79"/>
    </location>
</feature>
<protein>
    <submittedName>
        <fullName evidence="3">Pilus assembly protein CpaA</fullName>
    </submittedName>
</protein>
<dbReference type="Pfam" id="PF01478">
    <property type="entry name" value="Peptidase_A24"/>
    <property type="match status" value="1"/>
</dbReference>
<dbReference type="KEGG" id="cmb:CSW64_00210"/>
<evidence type="ECO:0000313" key="3">
    <source>
        <dbReference type="EMBL" id="ATQ40939.1"/>
    </source>
</evidence>
<dbReference type="OrthoDB" id="5329005at2"/>
<dbReference type="Gene3D" id="1.20.120.1220">
    <property type="match status" value="1"/>
</dbReference>
<dbReference type="EMBL" id="CP024201">
    <property type="protein sequence ID" value="ATQ40939.1"/>
    <property type="molecule type" value="Genomic_DNA"/>
</dbReference>
<sequence>MFQLFQTLLLAVFPALVIIAGLRDAVSFTIPNWISIALAAAFFPVALVMGASLEQLGLAALVGFGALLVAMGMFAAGWIGGGDAKLFAASGLWLGWSAALPFVLITGLAGGALAVGLLMLRSVWLRPIVAAGPAWMVRLATPDEGAPYGIAIAVGALIAFPHSLLPVLAGAAH</sequence>